<feature type="compositionally biased region" description="Polar residues" evidence="1">
    <location>
        <begin position="1"/>
        <end position="26"/>
    </location>
</feature>
<evidence type="ECO:0000313" key="2">
    <source>
        <dbReference type="EMBL" id="KAJ1209201.1"/>
    </source>
</evidence>
<feature type="non-terminal residue" evidence="2">
    <location>
        <position position="1"/>
    </location>
</feature>
<reference evidence="2" key="1">
    <citation type="journal article" date="2022" name="bioRxiv">
        <title>Sequencing and chromosome-scale assembly of the giantPleurodeles waltlgenome.</title>
        <authorList>
            <person name="Brown T."/>
            <person name="Elewa A."/>
            <person name="Iarovenko S."/>
            <person name="Subramanian E."/>
            <person name="Araus A.J."/>
            <person name="Petzold A."/>
            <person name="Susuki M."/>
            <person name="Suzuki K.-i.T."/>
            <person name="Hayashi T."/>
            <person name="Toyoda A."/>
            <person name="Oliveira C."/>
            <person name="Osipova E."/>
            <person name="Leigh N.D."/>
            <person name="Simon A."/>
            <person name="Yun M.H."/>
        </authorList>
    </citation>
    <scope>NUCLEOTIDE SEQUENCE</scope>
    <source>
        <strain evidence="2">20211129_DDA</strain>
        <tissue evidence="2">Liver</tissue>
    </source>
</reference>
<feature type="compositionally biased region" description="Basic and acidic residues" evidence="1">
    <location>
        <begin position="62"/>
        <end position="71"/>
    </location>
</feature>
<keyword evidence="3" id="KW-1185">Reference proteome</keyword>
<dbReference type="Proteomes" id="UP001066276">
    <property type="component" value="Chromosome 1_2"/>
</dbReference>
<dbReference type="AlphaFoldDB" id="A0AAV7W8U0"/>
<organism evidence="2 3">
    <name type="scientific">Pleurodeles waltl</name>
    <name type="common">Iberian ribbed newt</name>
    <dbReference type="NCBI Taxonomy" id="8319"/>
    <lineage>
        <taxon>Eukaryota</taxon>
        <taxon>Metazoa</taxon>
        <taxon>Chordata</taxon>
        <taxon>Craniata</taxon>
        <taxon>Vertebrata</taxon>
        <taxon>Euteleostomi</taxon>
        <taxon>Amphibia</taxon>
        <taxon>Batrachia</taxon>
        <taxon>Caudata</taxon>
        <taxon>Salamandroidea</taxon>
        <taxon>Salamandridae</taxon>
        <taxon>Pleurodelinae</taxon>
        <taxon>Pleurodeles</taxon>
    </lineage>
</organism>
<name>A0AAV7W8U0_PLEWA</name>
<dbReference type="EMBL" id="JANPWB010000002">
    <property type="protein sequence ID" value="KAJ1209201.1"/>
    <property type="molecule type" value="Genomic_DNA"/>
</dbReference>
<proteinExistence type="predicted"/>
<protein>
    <submittedName>
        <fullName evidence="2">Uncharacterized protein</fullName>
    </submittedName>
</protein>
<feature type="compositionally biased region" description="Polar residues" evidence="1">
    <location>
        <begin position="41"/>
        <end position="51"/>
    </location>
</feature>
<accession>A0AAV7W8U0</accession>
<gene>
    <name evidence="2" type="ORF">NDU88_004579</name>
</gene>
<sequence length="78" mass="8041">NGSRGLATKASTGQDTGGTSETTIRQSPERTEIGRVEIQADGTTALATPGQQGDVEAPSSIREQKAIHEESGADDDIS</sequence>
<feature type="region of interest" description="Disordered" evidence="1">
    <location>
        <begin position="1"/>
        <end position="78"/>
    </location>
</feature>
<comment type="caution">
    <text evidence="2">The sequence shown here is derived from an EMBL/GenBank/DDBJ whole genome shotgun (WGS) entry which is preliminary data.</text>
</comment>
<evidence type="ECO:0000313" key="3">
    <source>
        <dbReference type="Proteomes" id="UP001066276"/>
    </source>
</evidence>
<evidence type="ECO:0000256" key="1">
    <source>
        <dbReference type="SAM" id="MobiDB-lite"/>
    </source>
</evidence>